<feature type="region of interest" description="Disordered" evidence="1">
    <location>
        <begin position="233"/>
        <end position="287"/>
    </location>
</feature>
<dbReference type="PROSITE" id="PS50995">
    <property type="entry name" value="HTH_MARR_2"/>
    <property type="match status" value="1"/>
</dbReference>
<reference evidence="3 4" key="1">
    <citation type="journal article" date="2018" name="Nat. Biotechnol.">
        <title>A standardized bacterial taxonomy based on genome phylogeny substantially revises the tree of life.</title>
        <authorList>
            <person name="Parks D.H."/>
            <person name="Chuvochina M."/>
            <person name="Waite D.W."/>
            <person name="Rinke C."/>
            <person name="Skarshewski A."/>
            <person name="Chaumeil P.A."/>
            <person name="Hugenholtz P."/>
        </authorList>
    </citation>
    <scope>NUCLEOTIDE SEQUENCE [LARGE SCALE GENOMIC DNA]</scope>
    <source>
        <strain evidence="3">UBA8844</strain>
    </source>
</reference>
<accession>A0A3D4VFD9</accession>
<feature type="compositionally biased region" description="Acidic residues" evidence="1">
    <location>
        <begin position="235"/>
        <end position="244"/>
    </location>
</feature>
<dbReference type="Pfam" id="PF01047">
    <property type="entry name" value="MarR"/>
    <property type="match status" value="1"/>
</dbReference>
<dbReference type="Gene3D" id="1.10.10.10">
    <property type="entry name" value="Winged helix-like DNA-binding domain superfamily/Winged helix DNA-binding domain"/>
    <property type="match status" value="1"/>
</dbReference>
<dbReference type="PANTHER" id="PTHR33164:SF101">
    <property type="entry name" value="TRANSCRIPTIONAL REPRESSOR MPRA"/>
    <property type="match status" value="1"/>
</dbReference>
<feature type="domain" description="HTH marR-type" evidence="2">
    <location>
        <begin position="95"/>
        <end position="227"/>
    </location>
</feature>
<evidence type="ECO:0000256" key="1">
    <source>
        <dbReference type="SAM" id="MobiDB-lite"/>
    </source>
</evidence>
<dbReference type="InterPro" id="IPR036390">
    <property type="entry name" value="WH_DNA-bd_sf"/>
</dbReference>
<evidence type="ECO:0000259" key="2">
    <source>
        <dbReference type="PROSITE" id="PS50995"/>
    </source>
</evidence>
<dbReference type="PRINTS" id="PR00598">
    <property type="entry name" value="HTHMARR"/>
</dbReference>
<evidence type="ECO:0000313" key="3">
    <source>
        <dbReference type="EMBL" id="HCT59067.1"/>
    </source>
</evidence>
<gene>
    <name evidence="3" type="ORF">DGD08_17845</name>
</gene>
<dbReference type="EMBL" id="DPIY01000012">
    <property type="protein sequence ID" value="HCT59067.1"/>
    <property type="molecule type" value="Genomic_DNA"/>
</dbReference>
<dbReference type="AlphaFoldDB" id="A0A3D4VFD9"/>
<dbReference type="InterPro" id="IPR036388">
    <property type="entry name" value="WH-like_DNA-bd_sf"/>
</dbReference>
<proteinExistence type="predicted"/>
<dbReference type="Proteomes" id="UP000264071">
    <property type="component" value="Unassembled WGS sequence"/>
</dbReference>
<dbReference type="InterPro" id="IPR000835">
    <property type="entry name" value="HTH_MarR-typ"/>
</dbReference>
<comment type="caution">
    <text evidence="3">The sequence shown here is derived from an EMBL/GenBank/DDBJ whole genome shotgun (WGS) entry which is preliminary data.</text>
</comment>
<protein>
    <submittedName>
        <fullName evidence="3">MarR family transcriptional regulator</fullName>
    </submittedName>
</protein>
<organism evidence="3 4">
    <name type="scientific">Gemmatimonas aurantiaca</name>
    <dbReference type="NCBI Taxonomy" id="173480"/>
    <lineage>
        <taxon>Bacteria</taxon>
        <taxon>Pseudomonadati</taxon>
        <taxon>Gemmatimonadota</taxon>
        <taxon>Gemmatimonadia</taxon>
        <taxon>Gemmatimonadales</taxon>
        <taxon>Gemmatimonadaceae</taxon>
        <taxon>Gemmatimonas</taxon>
    </lineage>
</organism>
<dbReference type="GO" id="GO:0006950">
    <property type="term" value="P:response to stress"/>
    <property type="evidence" value="ECO:0007669"/>
    <property type="project" value="TreeGrafter"/>
</dbReference>
<dbReference type="PANTHER" id="PTHR33164">
    <property type="entry name" value="TRANSCRIPTIONAL REGULATOR, MARR FAMILY"/>
    <property type="match status" value="1"/>
</dbReference>
<dbReference type="GO" id="GO:0003700">
    <property type="term" value="F:DNA-binding transcription factor activity"/>
    <property type="evidence" value="ECO:0007669"/>
    <property type="project" value="InterPro"/>
</dbReference>
<dbReference type="InterPro" id="IPR039422">
    <property type="entry name" value="MarR/SlyA-like"/>
</dbReference>
<evidence type="ECO:0000313" key="4">
    <source>
        <dbReference type="Proteomes" id="UP000264071"/>
    </source>
</evidence>
<dbReference type="SUPFAM" id="SSF46785">
    <property type="entry name" value="Winged helix' DNA-binding domain"/>
    <property type="match status" value="1"/>
</dbReference>
<dbReference type="SMART" id="SM00347">
    <property type="entry name" value="HTH_MARR"/>
    <property type="match status" value="1"/>
</dbReference>
<name>A0A3D4VFD9_9BACT</name>
<feature type="compositionally biased region" description="Acidic residues" evidence="1">
    <location>
        <begin position="253"/>
        <end position="276"/>
    </location>
</feature>
<feature type="compositionally biased region" description="Basic and acidic residues" evidence="1">
    <location>
        <begin position="277"/>
        <end position="287"/>
    </location>
</feature>
<sequence length="287" mass="31317">MLALEWVPLGIMVTPARSEPPERRAFCCARANEGCRKTISIRSSAGAVRLATNITPPNRRACTVCTLPNDVPCLRIRSVLTPDCMSKGDKKRRRALEAYGTLQRAATMAATRVEDAVHPFGLSASQYGVLDTLQQRGPVHQQELAEALGRSKAQMTAIIDALESRGLVRRERHAVDRRFISVYLTDDGRKMLAEAAPARTDAIVSLMRELSGDQRARLTRLCRRLLRVLDPSEATPEDAADDAAEASSHDVSDDGDDDGAEDSTADADDDDDDENPRDDTADRSSAS</sequence>